<dbReference type="Gene3D" id="2.60.40.10">
    <property type="entry name" value="Immunoglobulins"/>
    <property type="match status" value="2"/>
</dbReference>
<evidence type="ECO:0000313" key="3">
    <source>
        <dbReference type="EMBL" id="KAK8721145.1"/>
    </source>
</evidence>
<evidence type="ECO:0000256" key="1">
    <source>
        <dbReference type="SAM" id="SignalP"/>
    </source>
</evidence>
<dbReference type="CDD" id="cd00063">
    <property type="entry name" value="FN3"/>
    <property type="match status" value="1"/>
</dbReference>
<protein>
    <recommendedName>
        <fullName evidence="2">Fibronectin type-III domain-containing protein</fullName>
    </recommendedName>
</protein>
<feature type="chain" id="PRO_5043340124" description="Fibronectin type-III domain-containing protein" evidence="1">
    <location>
        <begin position="28"/>
        <end position="614"/>
    </location>
</feature>
<evidence type="ECO:0000313" key="4">
    <source>
        <dbReference type="Proteomes" id="UP001445076"/>
    </source>
</evidence>
<sequence>MKLYCGGLVGMVWSWALLMGHLLPAYSIPMGITTGYPTGETLPAYQSTTTTTIAEYTECIEDDYGTVLKAGSTERCKKVVQIDPSGCHLDDPITTFILVDTDADPGSVTHQPHQVVSDSEAELYLQETQAGSYDIYCYDGRNYTTNTQYRVNVGSSFSDEPEDLRDWRCASFNWETLVCRWLVTDNPVKTVTFPYLATSATPRECHCEVPTCPEVPTYVDGAPKYTDGVPMYTEAPMYLNEAATYSNGVPTYTDGTPIYPKAPTYPDDIYTYPEASTYPAAPAYPETSTYPDAPTYHNGTPTCFLTCCTWTQDSGYEPTYPNLSMVFLRRNALVPNDLTFYHHADYLAIVLPGPAEEVSLEVVNETRMVKVSWGTPPALWKFPASITHLLEYKRQHQDTWTMGATGQCQGPKCETVVQLDHWWTQYTLRVRLRSGAATMTLMDDGWWSDWSPLSVLTPTSLPEVAPAVGPGTFLVTFRSPLRDLTFTWRPVPTLLHNAPDFTYFVSASVSTTRVTVTNATVKGTCFTFANLSSSQSYRLEVVGQNSEGIGHERSWVLVWAARDMPQVPILPVVIIHQLQEQQLLYELRWSSSGAGHGYTVYLCSGHLGTSHTCQ</sequence>
<feature type="domain" description="Fibronectin type-III" evidence="2">
    <location>
        <begin position="354"/>
        <end position="460"/>
    </location>
</feature>
<dbReference type="InterPro" id="IPR013783">
    <property type="entry name" value="Ig-like_fold"/>
</dbReference>
<dbReference type="SMART" id="SM00060">
    <property type="entry name" value="FN3"/>
    <property type="match status" value="2"/>
</dbReference>
<dbReference type="PROSITE" id="PS50853">
    <property type="entry name" value="FN3"/>
    <property type="match status" value="2"/>
</dbReference>
<dbReference type="AlphaFoldDB" id="A0AAW0VX70"/>
<feature type="signal peptide" evidence="1">
    <location>
        <begin position="1"/>
        <end position="27"/>
    </location>
</feature>
<gene>
    <name evidence="3" type="ORF">OTU49_012909</name>
</gene>
<dbReference type="InterPro" id="IPR003961">
    <property type="entry name" value="FN3_dom"/>
</dbReference>
<evidence type="ECO:0000259" key="2">
    <source>
        <dbReference type="PROSITE" id="PS50853"/>
    </source>
</evidence>
<accession>A0AAW0VX70</accession>
<comment type="caution">
    <text evidence="3">The sequence shown here is derived from an EMBL/GenBank/DDBJ whole genome shotgun (WGS) entry which is preliminary data.</text>
</comment>
<dbReference type="EMBL" id="JARKIK010000123">
    <property type="protein sequence ID" value="KAK8721145.1"/>
    <property type="molecule type" value="Genomic_DNA"/>
</dbReference>
<organism evidence="3 4">
    <name type="scientific">Cherax quadricarinatus</name>
    <name type="common">Australian red claw crayfish</name>
    <dbReference type="NCBI Taxonomy" id="27406"/>
    <lineage>
        <taxon>Eukaryota</taxon>
        <taxon>Metazoa</taxon>
        <taxon>Ecdysozoa</taxon>
        <taxon>Arthropoda</taxon>
        <taxon>Crustacea</taxon>
        <taxon>Multicrustacea</taxon>
        <taxon>Malacostraca</taxon>
        <taxon>Eumalacostraca</taxon>
        <taxon>Eucarida</taxon>
        <taxon>Decapoda</taxon>
        <taxon>Pleocyemata</taxon>
        <taxon>Astacidea</taxon>
        <taxon>Parastacoidea</taxon>
        <taxon>Parastacidae</taxon>
        <taxon>Cherax</taxon>
    </lineage>
</organism>
<dbReference type="SUPFAM" id="SSF49265">
    <property type="entry name" value="Fibronectin type III"/>
    <property type="match status" value="1"/>
</dbReference>
<dbReference type="InterPro" id="IPR036116">
    <property type="entry name" value="FN3_sf"/>
</dbReference>
<feature type="non-terminal residue" evidence="3">
    <location>
        <position position="614"/>
    </location>
</feature>
<dbReference type="Proteomes" id="UP001445076">
    <property type="component" value="Unassembled WGS sequence"/>
</dbReference>
<keyword evidence="1" id="KW-0732">Signal</keyword>
<keyword evidence="4" id="KW-1185">Reference proteome</keyword>
<reference evidence="3 4" key="1">
    <citation type="journal article" date="2024" name="BMC Genomics">
        <title>Genome assembly of redclaw crayfish (Cherax quadricarinatus) provides insights into its immune adaptation and hypoxia tolerance.</title>
        <authorList>
            <person name="Liu Z."/>
            <person name="Zheng J."/>
            <person name="Li H."/>
            <person name="Fang K."/>
            <person name="Wang S."/>
            <person name="He J."/>
            <person name="Zhou D."/>
            <person name="Weng S."/>
            <person name="Chi M."/>
            <person name="Gu Z."/>
            <person name="He J."/>
            <person name="Li F."/>
            <person name="Wang M."/>
        </authorList>
    </citation>
    <scope>NUCLEOTIDE SEQUENCE [LARGE SCALE GENOMIC DNA]</scope>
    <source>
        <strain evidence="3">ZL_2023a</strain>
    </source>
</reference>
<feature type="domain" description="Fibronectin type-III" evidence="2">
    <location>
        <begin position="469"/>
        <end position="563"/>
    </location>
</feature>
<proteinExistence type="predicted"/>
<name>A0AAW0VX70_CHEQU</name>